<dbReference type="GO" id="GO:0015074">
    <property type="term" value="P:DNA integration"/>
    <property type="evidence" value="ECO:0007669"/>
    <property type="project" value="InterPro"/>
</dbReference>
<dbReference type="Pfam" id="PF14882">
    <property type="entry name" value="INT_rpt"/>
    <property type="match status" value="10"/>
</dbReference>
<sequence>MKKCFHATYAKAQQATLALGITTQRDYKRRYREDPRLPYSPDEIYAADWQSWPQFLGTADKLYPTCADAQQATLALGITTQRDYKRRFREDPRLPSSPDRIYAADWQSWPQFLGTAEKFYPTYADAQQAAQVLGITSREAYLQRYREDPRLPSSPHRTYAANWQSWPQFLGTADKFYPTYADAQKAAQVLGIKSWTEYIQRYREDPRLPSSPDEIYAADWQSWPQFLGTADKFYPTYADAQQAVLGITSREAYHQRYREDPRLPYSPHRTYAANWQSWPQFLGTAEKFYPTYADAQQAAQALGITTLRDYKRRYREDPRLPYSPDEIYAADWQSWPQFLGTADKLYPTCADAQQATLALGITTQRDYKRRFREDPRLPYSPDRIYAADWQSWPQFLGTAEKFYPTCAEAQQAAQVLGITSREAYLQRYREDPRLPSSPHRTYAANWQSWAQFLQTADKFYPTYAEAQQATLALGITSRPVYIQRYREDPRLPSSPDRIYAADWQSWPQFLGTAEKFYPTDADAQQAAQVLGITSREAYLQRYREDPRLPATPDKFYAAGWQSWTAFLLPNRIDTLRVLKNACKVLGIRDSLQYRQIQKDYAQLPSKPDKKFNDWIDWYDLLDIPKPYELHKLKKIVHSHKCTSLANYKKLRSTLNDPKMPASPIDYYKDKGWTNTFDFFGVKRPYQVRYFEPEWKPWGDLITEFLKTAKGGDTKVKDLCEFVREYIEPNKFEISPLDYLTRGKTNIQPMLELFELVPITRKKKWLFSINEFLDWLIVKFLTIEDEDTGEVSRIKGAKNPFSHINFDDEQIPVSLNETNKLALPYQFVKSAREWIFPQTQFEKVSYLELLHLHKFQADWVPIDESIEIDPSDPDCVTKVEGGKTYLWLPIYWTYTYALMQLPARGRQIVYCDSGEADAEVPNFQTGKITWSPNRSKLAGLTTRQSMINKTRDGDFGVYYTSNKTSFDGKGYAIPFMPIELAYWLIKLRKWQEKYNPIEKPTEWLECTRTNLNELQRKQKGRNCFLFRDFKEIEPGTFGGRLASRLAAALFFSSDDQLVSASYAGQNHHECASQLKQQQSIALSPFKSAYTPHSMRVSLINAYAYEFGMPMEVIMKLVGHSSIIMSIYYIKSDKTGANIREKVTLGEKNALNKATETLKSFIESQRIEECKSQLVANNAEFLSTIDNTRPASSYLFRDFGICPVGGGFCNEGGTAVAMRANIYHPVTAGYLGEQNCIQCRFFITGPGFMMGLVALFNEISLAVHTQSLRYSLLGNELNDTANKIDILSHKIYEHKLQNSQTSNLEIEKLKFQSERRKLNSEIEIKAKKMDLYMSDMNALHKHLFNCQSIINQGSASEESKLQLIVPRDFSVNFEINEVSAFHQLSEVCENAELYHSCTDEQAVIRRSQSLDKMLIKNGITPHFLYLNETEQLNVGNQMTQLMLSRLKSWEKIDRLIDGDLALNDFEDGERISKNELKQLFMGATPLKLVD</sequence>
<name>Q0HPU0_SHESR</name>
<reference evidence="2" key="1">
    <citation type="submission" date="2006-08" db="EMBL/GenBank/DDBJ databases">
        <title>Complete sequence of Chromosome1 of Shewanella sp. MR-7.</title>
        <authorList>
            <consortium name="US DOE Joint Genome Institute"/>
            <person name="Copeland A."/>
            <person name="Lucas S."/>
            <person name="Lapidus A."/>
            <person name="Barry K."/>
            <person name="Detter J.C."/>
            <person name="Glavina del Rio T."/>
            <person name="Hammon N."/>
            <person name="Israni S."/>
            <person name="Dalin E."/>
            <person name="Tice H."/>
            <person name="Pitluck S."/>
            <person name="Kiss H."/>
            <person name="Brettin T."/>
            <person name="Bruce D."/>
            <person name="Han C."/>
            <person name="Tapia R."/>
            <person name="Gilna P."/>
            <person name="Schmutz J."/>
            <person name="Larimer F."/>
            <person name="Land M."/>
            <person name="Hauser L."/>
            <person name="Kyrpides N."/>
            <person name="Mikhailova N."/>
            <person name="Nealson K."/>
            <person name="Konstantinidis K."/>
            <person name="Klappenbach J."/>
            <person name="Tiedje J."/>
            <person name="Richardson P."/>
        </authorList>
    </citation>
    <scope>NUCLEOTIDE SEQUENCE</scope>
    <source>
        <strain evidence="2">MR-7</strain>
    </source>
</reference>
<dbReference type="KEGG" id="shm:Shewmr7_3888"/>
<organism evidence="2">
    <name type="scientific">Shewanella sp. (strain MR-7)</name>
    <dbReference type="NCBI Taxonomy" id="60481"/>
    <lineage>
        <taxon>Bacteria</taxon>
        <taxon>Pseudomonadati</taxon>
        <taxon>Pseudomonadota</taxon>
        <taxon>Gammaproteobacteria</taxon>
        <taxon>Alteromonadales</taxon>
        <taxon>Shewanellaceae</taxon>
        <taxon>Shewanella</taxon>
    </lineage>
</organism>
<proteinExistence type="predicted"/>
<dbReference type="SUPFAM" id="SSF56349">
    <property type="entry name" value="DNA breaking-rejoining enzymes"/>
    <property type="match status" value="1"/>
</dbReference>
<accession>Q0HPU0</accession>
<evidence type="ECO:0000313" key="2">
    <source>
        <dbReference type="EMBL" id="ABI44865.1"/>
    </source>
</evidence>
<gene>
    <name evidence="2" type="ordered locus">Shewmr7_3888</name>
</gene>
<dbReference type="HOGENOM" id="CLU_002677_0_0_6"/>
<protein>
    <submittedName>
        <fullName evidence="2">Phage integrase family protein</fullName>
    </submittedName>
</protein>
<dbReference type="InterPro" id="IPR011010">
    <property type="entry name" value="DNA_brk_join_enz"/>
</dbReference>
<dbReference type="Pfam" id="PF13009">
    <property type="entry name" value="Integrase_2"/>
    <property type="match status" value="1"/>
</dbReference>
<dbReference type="GO" id="GO:0006310">
    <property type="term" value="P:DNA recombination"/>
    <property type="evidence" value="ECO:0007669"/>
    <property type="project" value="UniProtKB-KW"/>
</dbReference>
<dbReference type="GO" id="GO:0003677">
    <property type="term" value="F:DNA binding"/>
    <property type="evidence" value="ECO:0007669"/>
    <property type="project" value="InterPro"/>
</dbReference>
<dbReference type="Gene3D" id="1.10.443.10">
    <property type="entry name" value="Intergrase catalytic core"/>
    <property type="match status" value="1"/>
</dbReference>
<evidence type="ECO:0000256" key="1">
    <source>
        <dbReference type="ARBA" id="ARBA00023172"/>
    </source>
</evidence>
<dbReference type="EMBL" id="CP000444">
    <property type="protein sequence ID" value="ABI44865.1"/>
    <property type="molecule type" value="Genomic_DNA"/>
</dbReference>
<keyword evidence="1" id="KW-0233">DNA recombination</keyword>
<dbReference type="InterPro" id="IPR013762">
    <property type="entry name" value="Integrase-like_cat_sf"/>
</dbReference>
<dbReference type="InterPro" id="IPR028229">
    <property type="entry name" value="Integrase_rpt"/>
</dbReference>
<dbReference type="InterPro" id="IPR024965">
    <property type="entry name" value="Putative_integrase"/>
</dbReference>